<reference evidence="1 2" key="1">
    <citation type="submission" date="2020-10" db="EMBL/GenBank/DDBJ databases">
        <title>Olsenella immobilis sp.nov., isolated from the mud in a fermentation cellar used for the production of Chinese strong-flavoured liquor.</title>
        <authorList>
            <person name="Lu L."/>
        </authorList>
    </citation>
    <scope>NUCLEOTIDE SEQUENCE [LARGE SCALE GENOMIC DNA]</scope>
    <source>
        <strain evidence="1 2">LZLJ-2</strain>
    </source>
</reference>
<organism evidence="1 2">
    <name type="scientific">Thermophilibacter immobilis</name>
    <dbReference type="NCBI Taxonomy" id="2779519"/>
    <lineage>
        <taxon>Bacteria</taxon>
        <taxon>Bacillati</taxon>
        <taxon>Actinomycetota</taxon>
        <taxon>Coriobacteriia</taxon>
        <taxon>Coriobacteriales</taxon>
        <taxon>Atopobiaceae</taxon>
        <taxon>Thermophilibacter</taxon>
    </lineage>
</organism>
<dbReference type="RefSeq" id="WP_194369564.1">
    <property type="nucleotide sequence ID" value="NZ_CP063767.1"/>
</dbReference>
<gene>
    <name evidence="1" type="ORF">INP52_04915</name>
</gene>
<protein>
    <submittedName>
        <fullName evidence="1">IS1 family transposase</fullName>
    </submittedName>
</protein>
<evidence type="ECO:0000313" key="2">
    <source>
        <dbReference type="Proteomes" id="UP000593735"/>
    </source>
</evidence>
<dbReference type="KEGG" id="tio:INP52_04915"/>
<name>A0A7S7M6R1_9ACTN</name>
<sequence length="183" mass="19736">MGDGMRAIVRNMSARERDEMLGLLLEATADETSDDSEDFEARRCPRCGCAHVVRKGRDLAGRQRWLCRGCSRTFGGATGKVLGTTKLPAVTWAEYARCVVDGLTLRDAAERCGVSLKTSFFMRHRAIEVMEGMLSPFEAGPDCPVQADETLVPDSLSGNHARRLGFPCPVRPGTAAATGSDAA</sequence>
<evidence type="ECO:0000313" key="1">
    <source>
        <dbReference type="EMBL" id="QOY59796.1"/>
    </source>
</evidence>
<dbReference type="AlphaFoldDB" id="A0A7S7M6R1"/>
<proteinExistence type="predicted"/>
<accession>A0A7S7M6R1</accession>
<keyword evidence="2" id="KW-1185">Reference proteome</keyword>
<dbReference type="Proteomes" id="UP000593735">
    <property type="component" value="Chromosome"/>
</dbReference>
<dbReference type="EMBL" id="CP063767">
    <property type="protein sequence ID" value="QOY59796.1"/>
    <property type="molecule type" value="Genomic_DNA"/>
</dbReference>